<dbReference type="InterPro" id="IPR000362">
    <property type="entry name" value="Fumarate_lyase_fam"/>
</dbReference>
<dbReference type="GO" id="GO:0005829">
    <property type="term" value="C:cytosol"/>
    <property type="evidence" value="ECO:0007669"/>
    <property type="project" value="TreeGrafter"/>
</dbReference>
<proteinExistence type="inferred from homology"/>
<dbReference type="InterPro" id="IPR024083">
    <property type="entry name" value="Fumarase/histidase_N"/>
</dbReference>
<evidence type="ECO:0000256" key="4">
    <source>
        <dbReference type="ARBA" id="ARBA00005552"/>
    </source>
</evidence>
<evidence type="ECO:0000256" key="3">
    <source>
        <dbReference type="ARBA" id="ARBA00004941"/>
    </source>
</evidence>
<comment type="similarity">
    <text evidence="4">In the N-terminal section; belongs to the lyase 1 family. Argininosuccinate lyase subfamily.</text>
</comment>
<dbReference type="InterPro" id="IPR009049">
    <property type="entry name" value="Argininosuccinate_lyase"/>
</dbReference>
<dbReference type="PANTHER" id="PTHR43814:SF1">
    <property type="entry name" value="ARGININOSUCCINATE LYASE"/>
    <property type="match status" value="1"/>
</dbReference>
<dbReference type="KEGG" id="gpi:GPICK_01470"/>
<evidence type="ECO:0000256" key="6">
    <source>
        <dbReference type="ARBA" id="ARBA00022490"/>
    </source>
</evidence>
<dbReference type="FunFam" id="1.20.200.10:FF:000006">
    <property type="entry name" value="Argininosuccinate lyase"/>
    <property type="match status" value="1"/>
</dbReference>
<comment type="subcellular location">
    <subcellularLocation>
        <location evidence="2 10">Cytoplasm</location>
    </subcellularLocation>
</comment>
<sequence length="458" mass="51059">MAHEKLWGGRFSEPTDKFVEEFTASIDFDKRLYHQDIRGSIAHARMLGKQGIIPMADVERIVEGLQDILKKIEGGKFDFSVALEDIHMNIEARLSEKIGEAGKRLHTGRSRNDQVAVDIRLYLRDEIVEISAYLDLLVDSLISQAEKNLDVIMPGYTHLQTAQPILFSHHMMAYVEMFARDRGRMEDCLGRMNVLPLGAGALAGTTFPIDREHVAELLDFPEVTRNSLDSVSDRDFALEFISASSILMMHLSRFSEELILWSTSEFKFVELTDSFCTGSSIMPQKKNPDVPELVRGKTGRVYGNLMTLLTVMKSLPLAYNKDMQEDKEPLFDTIDTVKGSLKIFADMVREMRINSGNMRAAAAKGFSTATDVADYLVRKGMPFRDAHEVVGKTVAYCIANGKDLPDLSLAEWQGFSDTIGEDIFGCITLEASVNARAATGGTALERVKAEIARVKAGR</sequence>
<dbReference type="Pfam" id="PF14698">
    <property type="entry name" value="ASL_C2"/>
    <property type="match status" value="1"/>
</dbReference>
<keyword evidence="7 10" id="KW-0055">Arginine biosynthesis</keyword>
<gene>
    <name evidence="10" type="primary">argH</name>
    <name evidence="13" type="ORF">GPICK_01470</name>
</gene>
<evidence type="ECO:0000313" key="13">
    <source>
        <dbReference type="EMBL" id="AJE02220.1"/>
    </source>
</evidence>
<dbReference type="GO" id="GO:0042450">
    <property type="term" value="P:L-arginine biosynthetic process via ornithine"/>
    <property type="evidence" value="ECO:0007669"/>
    <property type="project" value="UniProtKB-UniRule"/>
</dbReference>
<keyword evidence="9 10" id="KW-0456">Lyase</keyword>
<evidence type="ECO:0000256" key="10">
    <source>
        <dbReference type="HAMAP-Rule" id="MF_00006"/>
    </source>
</evidence>
<dbReference type="Gene3D" id="1.20.200.10">
    <property type="entry name" value="Fumarase/aspartase (Central domain)"/>
    <property type="match status" value="1"/>
</dbReference>
<dbReference type="HAMAP" id="MF_00006">
    <property type="entry name" value="Arg_succ_lyase"/>
    <property type="match status" value="1"/>
</dbReference>
<dbReference type="Proteomes" id="UP000057609">
    <property type="component" value="Chromosome"/>
</dbReference>
<dbReference type="InterPro" id="IPR022761">
    <property type="entry name" value="Fumarate_lyase_N"/>
</dbReference>
<dbReference type="PRINTS" id="PR00145">
    <property type="entry name" value="ARGSUCLYASE"/>
</dbReference>
<comment type="catalytic activity">
    <reaction evidence="1 10">
        <text>2-(N(omega)-L-arginino)succinate = fumarate + L-arginine</text>
        <dbReference type="Rhea" id="RHEA:24020"/>
        <dbReference type="ChEBI" id="CHEBI:29806"/>
        <dbReference type="ChEBI" id="CHEBI:32682"/>
        <dbReference type="ChEBI" id="CHEBI:57472"/>
        <dbReference type="EC" id="4.3.2.1"/>
    </reaction>
</comment>
<dbReference type="AlphaFoldDB" id="A0A0B5BCB9"/>
<evidence type="ECO:0000313" key="14">
    <source>
        <dbReference type="Proteomes" id="UP000057609"/>
    </source>
</evidence>
<keyword evidence="6 10" id="KW-0963">Cytoplasm</keyword>
<dbReference type="Gene3D" id="1.10.40.30">
    <property type="entry name" value="Fumarase/aspartase (C-terminal domain)"/>
    <property type="match status" value="1"/>
</dbReference>
<evidence type="ECO:0000256" key="9">
    <source>
        <dbReference type="ARBA" id="ARBA00023239"/>
    </source>
</evidence>
<reference evidence="13 14" key="1">
    <citation type="journal article" date="2015" name="Genome Announc.">
        <title>Complete Genome of Geobacter pickeringii G13T, a Metal-Reducing Isolate from Sedimentary Kaolin Deposits.</title>
        <authorList>
            <person name="Badalamenti J.P."/>
            <person name="Bond D.R."/>
        </authorList>
    </citation>
    <scope>NUCLEOTIDE SEQUENCE [LARGE SCALE GENOMIC DNA]</scope>
    <source>
        <strain evidence="13 14">G13</strain>
    </source>
</reference>
<dbReference type="PROSITE" id="PS00163">
    <property type="entry name" value="FUMARATE_LYASES"/>
    <property type="match status" value="1"/>
</dbReference>
<dbReference type="InterPro" id="IPR008948">
    <property type="entry name" value="L-Aspartase-like"/>
</dbReference>
<dbReference type="FunFam" id="1.10.40.30:FF:000001">
    <property type="entry name" value="Argininosuccinate lyase"/>
    <property type="match status" value="1"/>
</dbReference>
<dbReference type="SUPFAM" id="SSF48557">
    <property type="entry name" value="L-aspartase-like"/>
    <property type="match status" value="1"/>
</dbReference>
<dbReference type="NCBIfam" id="TIGR00838">
    <property type="entry name" value="argH"/>
    <property type="match status" value="1"/>
</dbReference>
<name>A0A0B5BCB9_9BACT</name>
<keyword evidence="14" id="KW-1185">Reference proteome</keyword>
<dbReference type="GO" id="GO:0004056">
    <property type="term" value="F:argininosuccinate lyase activity"/>
    <property type="evidence" value="ECO:0007669"/>
    <property type="project" value="UniProtKB-UniRule"/>
</dbReference>
<dbReference type="CDD" id="cd01359">
    <property type="entry name" value="Argininosuccinate_lyase"/>
    <property type="match status" value="1"/>
</dbReference>
<evidence type="ECO:0000256" key="7">
    <source>
        <dbReference type="ARBA" id="ARBA00022571"/>
    </source>
</evidence>
<feature type="domain" description="Fumarate lyase N-terminal" evidence="11">
    <location>
        <begin position="9"/>
        <end position="303"/>
    </location>
</feature>
<evidence type="ECO:0000256" key="2">
    <source>
        <dbReference type="ARBA" id="ARBA00004496"/>
    </source>
</evidence>
<evidence type="ECO:0000259" key="11">
    <source>
        <dbReference type="Pfam" id="PF00206"/>
    </source>
</evidence>
<dbReference type="PRINTS" id="PR00149">
    <property type="entry name" value="FUMRATELYASE"/>
</dbReference>
<evidence type="ECO:0000256" key="1">
    <source>
        <dbReference type="ARBA" id="ARBA00000985"/>
    </source>
</evidence>
<evidence type="ECO:0000256" key="8">
    <source>
        <dbReference type="ARBA" id="ARBA00022605"/>
    </source>
</evidence>
<dbReference type="OrthoDB" id="9769623at2"/>
<accession>A0A0B5BCB9</accession>
<keyword evidence="8 10" id="KW-0028">Amino-acid biosynthesis</keyword>
<dbReference type="UniPathway" id="UPA00068">
    <property type="reaction ID" value="UER00114"/>
</dbReference>
<comment type="similarity">
    <text evidence="10">Belongs to the lyase 1 family. Argininosuccinate lyase subfamily.</text>
</comment>
<dbReference type="EMBL" id="CP009788">
    <property type="protein sequence ID" value="AJE02220.1"/>
    <property type="molecule type" value="Genomic_DNA"/>
</dbReference>
<dbReference type="PANTHER" id="PTHR43814">
    <property type="entry name" value="ARGININOSUCCINATE LYASE"/>
    <property type="match status" value="1"/>
</dbReference>
<dbReference type="STRING" id="345632.GPICK_01470"/>
<feature type="domain" description="Argininosuccinate lyase C-terminal" evidence="12">
    <location>
        <begin position="366"/>
        <end position="434"/>
    </location>
</feature>
<dbReference type="InterPro" id="IPR020557">
    <property type="entry name" value="Fumarate_lyase_CS"/>
</dbReference>
<organism evidence="13 14">
    <name type="scientific">Geobacter pickeringii</name>
    <dbReference type="NCBI Taxonomy" id="345632"/>
    <lineage>
        <taxon>Bacteria</taxon>
        <taxon>Pseudomonadati</taxon>
        <taxon>Thermodesulfobacteriota</taxon>
        <taxon>Desulfuromonadia</taxon>
        <taxon>Geobacterales</taxon>
        <taxon>Geobacteraceae</taxon>
        <taxon>Geobacter</taxon>
    </lineage>
</organism>
<evidence type="ECO:0000256" key="5">
    <source>
        <dbReference type="ARBA" id="ARBA00012338"/>
    </source>
</evidence>
<dbReference type="Pfam" id="PF00206">
    <property type="entry name" value="Lyase_1"/>
    <property type="match status" value="1"/>
</dbReference>
<dbReference type="FunFam" id="1.10.275.10:FF:000002">
    <property type="entry name" value="Argininosuccinate lyase"/>
    <property type="match status" value="1"/>
</dbReference>
<comment type="pathway">
    <text evidence="3 10">Amino-acid biosynthesis; L-arginine biosynthesis; L-arginine from L-ornithine and carbamoyl phosphate: step 3/3.</text>
</comment>
<dbReference type="Gene3D" id="1.10.275.10">
    <property type="entry name" value="Fumarase/aspartase (N-terminal domain)"/>
    <property type="match status" value="1"/>
</dbReference>
<dbReference type="EC" id="4.3.2.1" evidence="5 10"/>
<protein>
    <recommendedName>
        <fullName evidence="5 10">Argininosuccinate lyase</fullName>
        <shortName evidence="10">ASAL</shortName>
        <ecNumber evidence="5 10">4.3.2.1</ecNumber>
    </recommendedName>
    <alternativeName>
        <fullName evidence="10">Arginosuccinase</fullName>
    </alternativeName>
</protein>
<dbReference type="HOGENOM" id="CLU_027272_2_3_7"/>
<evidence type="ECO:0000259" key="12">
    <source>
        <dbReference type="Pfam" id="PF14698"/>
    </source>
</evidence>
<dbReference type="InterPro" id="IPR029419">
    <property type="entry name" value="Arg_succ_lyase_C"/>
</dbReference>
<dbReference type="RefSeq" id="WP_039739908.1">
    <property type="nucleotide sequence ID" value="NZ_CP009788.1"/>
</dbReference>